<dbReference type="GO" id="GO:2000779">
    <property type="term" value="P:regulation of double-strand break repair"/>
    <property type="evidence" value="ECO:0007669"/>
    <property type="project" value="TreeGrafter"/>
</dbReference>
<comment type="function">
    <text evidence="7">Involved in chromatin organization.</text>
</comment>
<comment type="subunit">
    <text evidence="8">Found in a mRNA splicing-dependent exon junction complex (EJC) with DEK, RBM8A, RNPS1, SRRM1 and ALYREF/THOC4. Interacts with histones H2A, H2B, H3, H4, acetylated histone H4, non-phosphorylated DAXX and HDAC2. Component of the B-WICH complex, at least composed of SMARCA5/SNF2H, BAZ1B/WSTF, SF3B1, DEK, MYO1C, ERCC6, MYBBP1A and DDX21. Binds DNA.</text>
</comment>
<evidence type="ECO:0000256" key="3">
    <source>
        <dbReference type="ARBA" id="ARBA00022765"/>
    </source>
</evidence>
<dbReference type="InterPro" id="IPR003034">
    <property type="entry name" value="SAP_dom"/>
</dbReference>
<feature type="compositionally biased region" description="Basic residues" evidence="10">
    <location>
        <begin position="242"/>
        <end position="251"/>
    </location>
</feature>
<feature type="non-terminal residue" evidence="12">
    <location>
        <position position="423"/>
    </location>
</feature>
<dbReference type="PANTHER" id="PTHR13468">
    <property type="entry name" value="DEK PROTEIN"/>
    <property type="match status" value="1"/>
</dbReference>
<protein>
    <recommendedName>
        <fullName evidence="9">Protein DEK</fullName>
    </recommendedName>
</protein>
<feature type="compositionally biased region" description="Acidic residues" evidence="10">
    <location>
        <begin position="291"/>
        <end position="301"/>
    </location>
</feature>
<evidence type="ECO:0000313" key="12">
    <source>
        <dbReference type="EMBL" id="VCX40230.1"/>
    </source>
</evidence>
<evidence type="ECO:0000256" key="4">
    <source>
        <dbReference type="ARBA" id="ARBA00022853"/>
    </source>
</evidence>
<feature type="region of interest" description="Disordered" evidence="10">
    <location>
        <begin position="1"/>
        <end position="109"/>
    </location>
</feature>
<feature type="compositionally biased region" description="Basic and acidic residues" evidence="10">
    <location>
        <begin position="64"/>
        <end position="75"/>
    </location>
</feature>
<evidence type="ECO:0000259" key="11">
    <source>
        <dbReference type="PROSITE" id="PS51998"/>
    </source>
</evidence>
<keyword evidence="3" id="KW-0013">ADP-ribosylation</keyword>
<feature type="compositionally biased region" description="Acidic residues" evidence="10">
    <location>
        <begin position="76"/>
        <end position="95"/>
    </location>
</feature>
<comment type="caution">
    <text evidence="12">The sequence shown here is derived from an EMBL/GenBank/DDBJ whole genome shotgun (WGS) entry which is preliminary data.</text>
</comment>
<dbReference type="GO" id="GO:0003677">
    <property type="term" value="F:DNA binding"/>
    <property type="evidence" value="ECO:0007669"/>
    <property type="project" value="UniProtKB-KW"/>
</dbReference>
<keyword evidence="6" id="KW-0539">Nucleus</keyword>
<organism evidence="12 13">
    <name type="scientific">Gulo gulo</name>
    <name type="common">Wolverine</name>
    <name type="synonym">Gluton</name>
    <dbReference type="NCBI Taxonomy" id="48420"/>
    <lineage>
        <taxon>Eukaryota</taxon>
        <taxon>Metazoa</taxon>
        <taxon>Chordata</taxon>
        <taxon>Craniata</taxon>
        <taxon>Vertebrata</taxon>
        <taxon>Euteleostomi</taxon>
        <taxon>Mammalia</taxon>
        <taxon>Eutheria</taxon>
        <taxon>Laurasiatheria</taxon>
        <taxon>Carnivora</taxon>
        <taxon>Caniformia</taxon>
        <taxon>Musteloidea</taxon>
        <taxon>Mustelidae</taxon>
        <taxon>Guloninae</taxon>
        <taxon>Gulo</taxon>
    </lineage>
</organism>
<evidence type="ECO:0000256" key="9">
    <source>
        <dbReference type="ARBA" id="ARBA00074520"/>
    </source>
</evidence>
<accession>A0A9X9M9R0</accession>
<name>A0A9X9M9R0_GULGU</name>
<evidence type="ECO:0000313" key="13">
    <source>
        <dbReference type="Proteomes" id="UP000269945"/>
    </source>
</evidence>
<comment type="subcellular location">
    <subcellularLocation>
        <location evidence="1">Nucleus</location>
    </subcellularLocation>
</comment>
<dbReference type="SUPFAM" id="SSF109715">
    <property type="entry name" value="DEK C-terminal domain"/>
    <property type="match status" value="1"/>
</dbReference>
<dbReference type="Gene3D" id="1.10.10.60">
    <property type="entry name" value="Homeodomain-like"/>
    <property type="match status" value="1"/>
</dbReference>
<dbReference type="Pfam" id="PF08766">
    <property type="entry name" value="DEK_C"/>
    <property type="match status" value="1"/>
</dbReference>
<feature type="compositionally biased region" description="Basic residues" evidence="10">
    <location>
        <begin position="306"/>
        <end position="325"/>
    </location>
</feature>
<dbReference type="SMART" id="SM00513">
    <property type="entry name" value="SAP"/>
    <property type="match status" value="1"/>
</dbReference>
<evidence type="ECO:0000256" key="5">
    <source>
        <dbReference type="ARBA" id="ARBA00023125"/>
    </source>
</evidence>
<keyword evidence="5" id="KW-0238">DNA-binding</keyword>
<dbReference type="GO" id="GO:0005634">
    <property type="term" value="C:nucleus"/>
    <property type="evidence" value="ECO:0007669"/>
    <property type="project" value="UniProtKB-SubCell"/>
</dbReference>
<feature type="domain" description="DEK-C" evidence="11">
    <location>
        <begin position="367"/>
        <end position="423"/>
    </location>
</feature>
<sequence>VSAAVPAAGGGNFEVGFPAARGVPGPGSVGRPAPAAGSEATEVHSMSSSGPAAEGEGTPAQPASEKEPEMPGQREESEEEDEDDEEEEEEEEEEEKEKSLIVEGKREKKKVERLTMQVSSLQREPFTIAQGKGQKLCEIERIHFFLSKKKTDELRNLHKLLYNRPGTVSSLKKNVGQFSGFPFEKGSVQYKKKEEMLKKFRNAMLKSICEVLDLERSGVNSELVKRILNFLMHPKPSGKPLPKSKKSSSKGNKKERNSSGMARKAKRTKCPEILSDESSSDEDEKKNKEESSDDEDKESEEEPPKKTSKREKPKQKATSKSKKTVKSANVKKADSSTTKKNQNSSKKESESEDSSDDEPLIKKLKKPPTDEELKETVKKLLASANLEEVTMKQICKEVYENYPAYDLTERKDFIKTTVKELIS</sequence>
<feature type="region of interest" description="Disordered" evidence="10">
    <location>
        <begin position="232"/>
        <end position="374"/>
    </location>
</feature>
<reference evidence="12 13" key="1">
    <citation type="submission" date="2018-10" db="EMBL/GenBank/DDBJ databases">
        <authorList>
            <person name="Ekblom R."/>
            <person name="Jareborg N."/>
        </authorList>
    </citation>
    <scope>NUCLEOTIDE SEQUENCE [LARGE SCALE GENOMIC DNA]</scope>
    <source>
        <tissue evidence="12">Muscle</tissue>
    </source>
</reference>
<keyword evidence="13" id="KW-1185">Reference proteome</keyword>
<keyword evidence="2" id="KW-0597">Phosphoprotein</keyword>
<dbReference type="GO" id="GO:0006325">
    <property type="term" value="P:chromatin organization"/>
    <property type="evidence" value="ECO:0007669"/>
    <property type="project" value="UniProtKB-KW"/>
</dbReference>
<dbReference type="Pfam" id="PF02037">
    <property type="entry name" value="SAP"/>
    <property type="match status" value="1"/>
</dbReference>
<evidence type="ECO:0000256" key="10">
    <source>
        <dbReference type="SAM" id="MobiDB-lite"/>
    </source>
</evidence>
<dbReference type="Proteomes" id="UP000269945">
    <property type="component" value="Unassembled WGS sequence"/>
</dbReference>
<dbReference type="InterPro" id="IPR044198">
    <property type="entry name" value="DEK"/>
</dbReference>
<feature type="compositionally biased region" description="Low complexity" evidence="10">
    <location>
        <begin position="29"/>
        <end position="38"/>
    </location>
</feature>
<dbReference type="EMBL" id="CYRY02044994">
    <property type="protein sequence ID" value="VCX40230.1"/>
    <property type="molecule type" value="Genomic_DNA"/>
</dbReference>
<dbReference type="GO" id="GO:0042393">
    <property type="term" value="F:histone binding"/>
    <property type="evidence" value="ECO:0007669"/>
    <property type="project" value="TreeGrafter"/>
</dbReference>
<dbReference type="FunFam" id="1.10.10.60:FF:000148">
    <property type="entry name" value="Dek, isoform B"/>
    <property type="match status" value="1"/>
</dbReference>
<evidence type="ECO:0000256" key="2">
    <source>
        <dbReference type="ARBA" id="ARBA00022553"/>
    </source>
</evidence>
<feature type="compositionally biased region" description="Low complexity" evidence="10">
    <location>
        <begin position="326"/>
        <end position="344"/>
    </location>
</feature>
<dbReference type="InterPro" id="IPR014876">
    <property type="entry name" value="DEK_C"/>
</dbReference>
<evidence type="ECO:0000256" key="1">
    <source>
        <dbReference type="ARBA" id="ARBA00004123"/>
    </source>
</evidence>
<gene>
    <name evidence="12" type="ORF">BN2614_LOCUS2</name>
</gene>
<dbReference type="AlphaFoldDB" id="A0A9X9M9R0"/>
<evidence type="ECO:0000256" key="8">
    <source>
        <dbReference type="ARBA" id="ARBA00064832"/>
    </source>
</evidence>
<proteinExistence type="predicted"/>
<dbReference type="PANTHER" id="PTHR13468:SF1">
    <property type="entry name" value="PROTEIN DEK"/>
    <property type="match status" value="1"/>
</dbReference>
<keyword evidence="4" id="KW-0156">Chromatin regulator</keyword>
<evidence type="ECO:0000256" key="6">
    <source>
        <dbReference type="ARBA" id="ARBA00023242"/>
    </source>
</evidence>
<feature type="compositionally biased region" description="Basic and acidic residues" evidence="10">
    <location>
        <begin position="96"/>
        <end position="109"/>
    </location>
</feature>
<evidence type="ECO:0000256" key="7">
    <source>
        <dbReference type="ARBA" id="ARBA00056057"/>
    </source>
</evidence>
<dbReference type="PROSITE" id="PS51998">
    <property type="entry name" value="DEK_C"/>
    <property type="match status" value="1"/>
</dbReference>